<keyword evidence="1" id="KW-1133">Transmembrane helix</keyword>
<dbReference type="Pfam" id="PF09990">
    <property type="entry name" value="DUF2231"/>
    <property type="match status" value="1"/>
</dbReference>
<feature type="transmembrane region" description="Helical" evidence="1">
    <location>
        <begin position="84"/>
        <end position="104"/>
    </location>
</feature>
<evidence type="ECO:0000256" key="1">
    <source>
        <dbReference type="SAM" id="Phobius"/>
    </source>
</evidence>
<gene>
    <name evidence="3" type="ORF">HCN83_06630</name>
</gene>
<sequence>MYIIPEPLHPAIVHVPVALWVVGTLFVLLSLWRPWFYDRAALWVVTIGTIGGIISYQSGEAAVGTAIQIYGDSVGEFLGLHQQFALYSLITYIILNIGIAFNIIKDSTYIRWGLALLAVLGAVFVFLTGHYAGRMMYDGI</sequence>
<feature type="transmembrane region" description="Helical" evidence="1">
    <location>
        <begin position="12"/>
        <end position="32"/>
    </location>
</feature>
<dbReference type="Proteomes" id="UP000752012">
    <property type="component" value="Unassembled WGS sequence"/>
</dbReference>
<feature type="domain" description="DUF2231" evidence="2">
    <location>
        <begin position="6"/>
        <end position="137"/>
    </location>
</feature>
<accession>A0A969PPN8</accession>
<feature type="transmembrane region" description="Helical" evidence="1">
    <location>
        <begin position="110"/>
        <end position="132"/>
    </location>
</feature>
<keyword evidence="1" id="KW-0812">Transmembrane</keyword>
<organism evidence="3 4">
    <name type="scientific">Alkalicoccus luteus</name>
    <dbReference type="NCBI Taxonomy" id="1237094"/>
    <lineage>
        <taxon>Bacteria</taxon>
        <taxon>Bacillati</taxon>
        <taxon>Bacillota</taxon>
        <taxon>Bacilli</taxon>
        <taxon>Bacillales</taxon>
        <taxon>Bacillaceae</taxon>
        <taxon>Alkalicoccus</taxon>
    </lineage>
</organism>
<name>A0A969PPN8_9BACI</name>
<reference evidence="3 4" key="1">
    <citation type="submission" date="2020-03" db="EMBL/GenBank/DDBJ databases">
        <title>Assessment of the enzymatic potential of alkaline-tolerant lipase obtained from Bacillus luteus H11 (technogenic soil) for the bioremediation of saline soils contaminated with petroleum substances.</title>
        <authorList>
            <person name="Kalwasinska A."/>
        </authorList>
    </citation>
    <scope>NUCLEOTIDE SEQUENCE [LARGE SCALE GENOMIC DNA]</scope>
    <source>
        <strain evidence="3 4">H11</strain>
    </source>
</reference>
<evidence type="ECO:0000259" key="2">
    <source>
        <dbReference type="Pfam" id="PF09990"/>
    </source>
</evidence>
<evidence type="ECO:0000313" key="4">
    <source>
        <dbReference type="Proteomes" id="UP000752012"/>
    </source>
</evidence>
<dbReference type="AlphaFoldDB" id="A0A969PPN8"/>
<keyword evidence="4" id="KW-1185">Reference proteome</keyword>
<dbReference type="InterPro" id="IPR019251">
    <property type="entry name" value="DUF2231_TM"/>
</dbReference>
<protein>
    <recommendedName>
        <fullName evidence="2">DUF2231 domain-containing protein</fullName>
    </recommendedName>
</protein>
<comment type="caution">
    <text evidence="3">The sequence shown here is derived from an EMBL/GenBank/DDBJ whole genome shotgun (WGS) entry which is preliminary data.</text>
</comment>
<keyword evidence="1" id="KW-0472">Membrane</keyword>
<dbReference type="EMBL" id="JAATHJ010000007">
    <property type="protein sequence ID" value="NJP37260.1"/>
    <property type="molecule type" value="Genomic_DNA"/>
</dbReference>
<proteinExistence type="predicted"/>
<evidence type="ECO:0000313" key="3">
    <source>
        <dbReference type="EMBL" id="NJP37260.1"/>
    </source>
</evidence>